<protein>
    <recommendedName>
        <fullName evidence="4">Glycosyl hydrolase family 32 N-terminal domain-containing protein</fullName>
    </recommendedName>
</protein>
<feature type="signal peptide" evidence="1">
    <location>
        <begin position="1"/>
        <end position="27"/>
    </location>
</feature>
<dbReference type="SUPFAM" id="SSF75005">
    <property type="entry name" value="Arabinanase/levansucrase/invertase"/>
    <property type="match status" value="2"/>
</dbReference>
<evidence type="ECO:0000256" key="1">
    <source>
        <dbReference type="SAM" id="SignalP"/>
    </source>
</evidence>
<dbReference type="PANTHER" id="PTHR35279">
    <property type="match status" value="1"/>
</dbReference>
<keyword evidence="3" id="KW-1185">Reference proteome</keyword>
<gene>
    <name evidence="2" type="ORF">GCM10023156_49940</name>
</gene>
<dbReference type="PANTHER" id="PTHR35279:SF1">
    <property type="entry name" value="ARABINANASE_LEVANSUCRASE_INVERTASE"/>
    <property type="match status" value="1"/>
</dbReference>
<proteinExistence type="predicted"/>
<sequence length="593" mass="66059">MNPIRLSSFAALILTTASFIVSPVSTASEMTFRQLHRVSVPEAHQAVAVDASSFYAISNRTIGRYEKGTSRPLSKWTAPDGSPVIHLNSGIVVEGRLYCANSNWPKSPLKNSIEIFSAETLEHLERKEFDETEGAINWIQRHRGSWWIAFAFYGEANVRRTYLVRYDNEWRKTGTWTFPESVIERFLPNSNSGGAFGPNGRLFVTGHDHAELYVLTVPETDGELNHIATVPAPIAGQGIAWDRSDIGTLFGIVRSRREVVTMRLSHREEYATLKQPVQWIRDENNPVLAPRKGEFDSTRVMNPWVVRAGETYRLFYAGGDDHKKHRIGVATAAINDLTQWDRTGPLFKTGAEGSFDANWCVLPHAVQIRDDRWHLYYTGNAGKGTGLSAFPGIGMATSSDGMTWSRSGDQPVLTPSGEHGDPDAIGIAGGSVLQVRQKDGSTQWRFYYTGCPTTGKPHALNQQKTICLAVSDDAIHWEKRGAVMLRDPERDYEDIAVAGAVVHQEPDGMFRMWYSAIGTRWGFYSICYAESDDGIHWRRGTKSDDNLQLSPAGDGWEKQMVEYPTVIREGAHLRMFYCGNGYGNSGVGTAISK</sequence>
<evidence type="ECO:0000313" key="3">
    <source>
        <dbReference type="Proteomes" id="UP001500840"/>
    </source>
</evidence>
<dbReference type="RefSeq" id="WP_345326512.1">
    <property type="nucleotide sequence ID" value="NZ_BAABGA010000067.1"/>
</dbReference>
<dbReference type="Gene3D" id="2.115.10.20">
    <property type="entry name" value="Glycosyl hydrolase domain, family 43"/>
    <property type="match status" value="3"/>
</dbReference>
<name>A0ABP8NEB5_9BACT</name>
<keyword evidence="1" id="KW-0732">Signal</keyword>
<dbReference type="InterPro" id="IPR023296">
    <property type="entry name" value="Glyco_hydro_beta-prop_sf"/>
</dbReference>
<reference evidence="3" key="1">
    <citation type="journal article" date="2019" name="Int. J. Syst. Evol. Microbiol.">
        <title>The Global Catalogue of Microorganisms (GCM) 10K type strain sequencing project: providing services to taxonomists for standard genome sequencing and annotation.</title>
        <authorList>
            <consortium name="The Broad Institute Genomics Platform"/>
            <consortium name="The Broad Institute Genome Sequencing Center for Infectious Disease"/>
            <person name="Wu L."/>
            <person name="Ma J."/>
        </authorList>
    </citation>
    <scope>NUCLEOTIDE SEQUENCE [LARGE SCALE GENOMIC DNA]</scope>
    <source>
        <strain evidence="3">JCM 17759</strain>
    </source>
</reference>
<organism evidence="2 3">
    <name type="scientific">Novipirellula rosea</name>
    <dbReference type="NCBI Taxonomy" id="1031540"/>
    <lineage>
        <taxon>Bacteria</taxon>
        <taxon>Pseudomonadati</taxon>
        <taxon>Planctomycetota</taxon>
        <taxon>Planctomycetia</taxon>
        <taxon>Pirellulales</taxon>
        <taxon>Pirellulaceae</taxon>
        <taxon>Novipirellula</taxon>
    </lineage>
</organism>
<comment type="caution">
    <text evidence="2">The sequence shown here is derived from an EMBL/GenBank/DDBJ whole genome shotgun (WGS) entry which is preliminary data.</text>
</comment>
<feature type="chain" id="PRO_5045825372" description="Glycosyl hydrolase family 32 N-terminal domain-containing protein" evidence="1">
    <location>
        <begin position="28"/>
        <end position="593"/>
    </location>
</feature>
<accession>A0ABP8NEB5</accession>
<evidence type="ECO:0000313" key="2">
    <source>
        <dbReference type="EMBL" id="GAA4464005.1"/>
    </source>
</evidence>
<dbReference type="SUPFAM" id="SSF63829">
    <property type="entry name" value="Calcium-dependent phosphotriesterase"/>
    <property type="match status" value="1"/>
</dbReference>
<evidence type="ECO:0008006" key="4">
    <source>
        <dbReference type="Google" id="ProtNLM"/>
    </source>
</evidence>
<dbReference type="EMBL" id="BAABGA010000067">
    <property type="protein sequence ID" value="GAA4464005.1"/>
    <property type="molecule type" value="Genomic_DNA"/>
</dbReference>
<dbReference type="Proteomes" id="UP001500840">
    <property type="component" value="Unassembled WGS sequence"/>
</dbReference>